<name>A0ABY0IG52_9BACT</name>
<evidence type="ECO:0000313" key="1">
    <source>
        <dbReference type="EMBL" id="RZF21470.1"/>
    </source>
</evidence>
<evidence type="ECO:0000313" key="2">
    <source>
        <dbReference type="Proteomes" id="UP000443582"/>
    </source>
</evidence>
<organism evidence="1 2">
    <name type="scientific">Halobacteriovorax vibrionivorans</name>
    <dbReference type="NCBI Taxonomy" id="2152716"/>
    <lineage>
        <taxon>Bacteria</taxon>
        <taxon>Pseudomonadati</taxon>
        <taxon>Bdellovibrionota</taxon>
        <taxon>Bacteriovoracia</taxon>
        <taxon>Bacteriovoracales</taxon>
        <taxon>Halobacteriovoraceae</taxon>
        <taxon>Halobacteriovorax</taxon>
    </lineage>
</organism>
<gene>
    <name evidence="1" type="ORF">DAY19_07220</name>
</gene>
<accession>A0ABY0IG52</accession>
<keyword evidence="2" id="KW-1185">Reference proteome</keyword>
<comment type="caution">
    <text evidence="1">The sequence shown here is derived from an EMBL/GenBank/DDBJ whole genome shotgun (WGS) entry which is preliminary data.</text>
</comment>
<dbReference type="RefSeq" id="WP_115360890.1">
    <property type="nucleotide sequence ID" value="NZ_QDKL01000002.1"/>
</dbReference>
<protein>
    <submittedName>
        <fullName evidence="1">Uncharacterized protein</fullName>
    </submittedName>
</protein>
<dbReference type="EMBL" id="QDKL01000002">
    <property type="protein sequence ID" value="RZF21470.1"/>
    <property type="molecule type" value="Genomic_DNA"/>
</dbReference>
<dbReference type="Proteomes" id="UP000443582">
    <property type="component" value="Unassembled WGS sequence"/>
</dbReference>
<reference evidence="2" key="1">
    <citation type="journal article" date="2019" name="Int. J. Syst. Evol. Microbiol.">
        <title>Halobacteriovorax valvorus sp. nov., a novel prokaryotic predator isolated from coastal seawater of China.</title>
        <authorList>
            <person name="Chen M.-X."/>
        </authorList>
    </citation>
    <scope>NUCLEOTIDE SEQUENCE [LARGE SCALE GENOMIC DNA]</scope>
    <source>
        <strain evidence="2">BL9</strain>
    </source>
</reference>
<proteinExistence type="predicted"/>
<sequence length="74" mass="8675">MSLLLAFAFFISCGGETVIQREANTCVTSDKFPKTYIVMRQWGWDIWLKEAGVKDARTLRYVNDKKWRQVECPK</sequence>